<evidence type="ECO:0000313" key="2">
    <source>
        <dbReference type="EMBL" id="PPK53802.1"/>
    </source>
</evidence>
<dbReference type="EMBL" id="PTIT01000009">
    <property type="protein sequence ID" value="PPK51779.1"/>
    <property type="molecule type" value="Genomic_DNA"/>
</dbReference>
<evidence type="ECO:0000313" key="4">
    <source>
        <dbReference type="Proteomes" id="UP000239648"/>
    </source>
</evidence>
<gene>
    <name evidence="2" type="ORF">B0H24_102430</name>
    <name evidence="1" type="ORF">BY455_10930</name>
</gene>
<name>A0A2S6G3Z6_9GAMM</name>
<protein>
    <submittedName>
        <fullName evidence="2">Uncharacterized protein</fullName>
    </submittedName>
</protein>
<reference evidence="1 4" key="1">
    <citation type="submission" date="2018-02" db="EMBL/GenBank/DDBJ databases">
        <title>Deep subsurface shale carbon reservoir microbial communities from Ohio and West Virginia, USA.</title>
        <authorList>
            <person name="Wrighton K."/>
        </authorList>
    </citation>
    <scope>NUCLEOTIDE SEQUENCE [LARGE SCALE GENOMIC DNA]</scope>
    <source>
        <strain evidence="1 4">UTICA-S1B6</strain>
    </source>
</reference>
<dbReference type="AlphaFoldDB" id="A0A2S6G3Z6"/>
<comment type="caution">
    <text evidence="2">The sequence shown here is derived from an EMBL/GenBank/DDBJ whole genome shotgun (WGS) entry which is preliminary data.</text>
</comment>
<proteinExistence type="predicted"/>
<keyword evidence="4" id="KW-1185">Reference proteome</keyword>
<reference evidence="2 3" key="2">
    <citation type="submission" date="2018-02" db="EMBL/GenBank/DDBJ databases">
        <title>Subsurface microbial communities from deep shales in Ohio and West Virginia, USA.</title>
        <authorList>
            <person name="Wrighton K."/>
        </authorList>
    </citation>
    <scope>NUCLEOTIDE SEQUENCE [LARGE SCALE GENOMIC DNA]</scope>
    <source>
        <strain evidence="2 3">UTICA-S1B9</strain>
    </source>
</reference>
<dbReference type="Proteomes" id="UP000239648">
    <property type="component" value="Unassembled WGS sequence"/>
</dbReference>
<organism evidence="2 3">
    <name type="scientific">Marinobacter persicus</name>
    <dbReference type="NCBI Taxonomy" id="930118"/>
    <lineage>
        <taxon>Bacteria</taxon>
        <taxon>Pseudomonadati</taxon>
        <taxon>Pseudomonadota</taxon>
        <taxon>Gammaproteobacteria</taxon>
        <taxon>Pseudomonadales</taxon>
        <taxon>Marinobacteraceae</taxon>
        <taxon>Marinobacter</taxon>
    </lineage>
</organism>
<evidence type="ECO:0000313" key="3">
    <source>
        <dbReference type="Proteomes" id="UP000239446"/>
    </source>
</evidence>
<accession>A0A2S6G3Z6</accession>
<dbReference type="Proteomes" id="UP000239446">
    <property type="component" value="Unassembled WGS sequence"/>
</dbReference>
<sequence length="59" mass="6382">MPMIIDIGQISGYCRPAFCPSSFPFVDDCCGGVAALCKNPSVVQHYFPASADSVTKYYI</sequence>
<dbReference type="EMBL" id="PTIU01000024">
    <property type="protein sequence ID" value="PPK53802.1"/>
    <property type="molecule type" value="Genomic_DNA"/>
</dbReference>
<evidence type="ECO:0000313" key="1">
    <source>
        <dbReference type="EMBL" id="PPK51779.1"/>
    </source>
</evidence>